<feature type="repeat" description="WD" evidence="4">
    <location>
        <begin position="292"/>
        <end position="333"/>
    </location>
</feature>
<accession>A0AAV4WWA4</accession>
<dbReference type="AlphaFoldDB" id="A0AAV4WWA4"/>
<comment type="caution">
    <text evidence="7">The sequence shown here is derived from an EMBL/GenBank/DDBJ whole genome shotgun (WGS) entry which is preliminary data.</text>
</comment>
<organism evidence="7 8">
    <name type="scientific">Caerostris extrusa</name>
    <name type="common">Bark spider</name>
    <name type="synonym">Caerostris bankana</name>
    <dbReference type="NCBI Taxonomy" id="172846"/>
    <lineage>
        <taxon>Eukaryota</taxon>
        <taxon>Metazoa</taxon>
        <taxon>Ecdysozoa</taxon>
        <taxon>Arthropoda</taxon>
        <taxon>Chelicerata</taxon>
        <taxon>Arachnida</taxon>
        <taxon>Araneae</taxon>
        <taxon>Araneomorphae</taxon>
        <taxon>Entelegynae</taxon>
        <taxon>Araneoidea</taxon>
        <taxon>Araneidae</taxon>
        <taxon>Caerostris</taxon>
    </lineage>
</organism>
<dbReference type="GO" id="GO:0000421">
    <property type="term" value="C:autophagosome membrane"/>
    <property type="evidence" value="ECO:0007669"/>
    <property type="project" value="TreeGrafter"/>
</dbReference>
<evidence type="ECO:0000256" key="2">
    <source>
        <dbReference type="ARBA" id="ARBA00022574"/>
    </source>
</evidence>
<dbReference type="PROSITE" id="PS00678">
    <property type="entry name" value="WD_REPEATS_1"/>
    <property type="match status" value="1"/>
</dbReference>
<keyword evidence="5" id="KW-0175">Coiled coil</keyword>
<dbReference type="CDD" id="cd00200">
    <property type="entry name" value="WD40"/>
    <property type="match status" value="1"/>
</dbReference>
<evidence type="ECO:0000256" key="5">
    <source>
        <dbReference type="SAM" id="Coils"/>
    </source>
</evidence>
<evidence type="ECO:0000256" key="4">
    <source>
        <dbReference type="PROSITE-ProRule" id="PRU00221"/>
    </source>
</evidence>
<gene>
    <name evidence="7" type="primary">ATG16L1</name>
    <name evidence="7" type="ORF">CEXT_432811</name>
</gene>
<dbReference type="GO" id="GO:0000045">
    <property type="term" value="P:autophagosome assembly"/>
    <property type="evidence" value="ECO:0007669"/>
    <property type="project" value="InterPro"/>
</dbReference>
<dbReference type="InterPro" id="IPR001680">
    <property type="entry name" value="WD40_rpt"/>
</dbReference>
<evidence type="ECO:0000256" key="1">
    <source>
        <dbReference type="ARBA" id="ARBA00009271"/>
    </source>
</evidence>
<dbReference type="InterPro" id="IPR036322">
    <property type="entry name" value="WD40_repeat_dom_sf"/>
</dbReference>
<sequence length="539" mass="60987">MICPLRNFGKAVEFFKMANNLNESLDLHRKENRRLIVMNANLEEELLDLQGYAEPGSSKSGEKNVLEKRHSILQDELSELHKLKGEYAQQVINLRASLDEKEKELAAKFSEIEELKAALNASDELLKETRLKLESAENQCQFIKEEFKALQTAHVDAKEKAQKFEKENQELINRLIQLKAEDADRMNAETESFMRKKQAIQQKELEAAAKEQVSLDTNRLKNIICLDAIVPRKVQYKFGVDFIKIICWEAHDGEVNAVAWTHSEFKFATAGGDRKIKVWDLVSGQAILKGVAHESNSSVHSVDFDAEESLLLAASCDFASRIWSISDMKIKHTLTGHSNKVMSAKFLGDTGKVVSGSHDRTLKIWDLRRRACTRSIFAGSSINDVVTSDRNATNIVSGHFDRKIRFWDTRSETSTNEILLQGRITSLDLSQDGYSLLCSVRDDSLKLIDFRMNNVIRTFSSDGFLIGCDWARAKFSPDCQFCVCGSQDGCIYIWVVSTGSLKKVLKEHSSTVIACAWSWCGRYLLSCDKSKKAIVWSEF</sequence>
<feature type="coiled-coil region" evidence="5">
    <location>
        <begin position="25"/>
        <end position="181"/>
    </location>
</feature>
<dbReference type="SMART" id="SM00320">
    <property type="entry name" value="WD40"/>
    <property type="match status" value="7"/>
</dbReference>
<dbReference type="PROSITE" id="PS50294">
    <property type="entry name" value="WD_REPEATS_REGION"/>
    <property type="match status" value="2"/>
</dbReference>
<dbReference type="PROSITE" id="PS50082">
    <property type="entry name" value="WD_REPEATS_2"/>
    <property type="match status" value="4"/>
</dbReference>
<feature type="repeat" description="WD" evidence="4">
    <location>
        <begin position="334"/>
        <end position="375"/>
    </location>
</feature>
<dbReference type="Proteomes" id="UP001054945">
    <property type="component" value="Unassembled WGS sequence"/>
</dbReference>
<evidence type="ECO:0000313" key="7">
    <source>
        <dbReference type="EMBL" id="GIY85818.1"/>
    </source>
</evidence>
<keyword evidence="2 4" id="KW-0853">WD repeat</keyword>
<dbReference type="SUPFAM" id="SSF50978">
    <property type="entry name" value="WD40 repeat-like"/>
    <property type="match status" value="1"/>
</dbReference>
<dbReference type="Pfam" id="PF00400">
    <property type="entry name" value="WD40"/>
    <property type="match status" value="6"/>
</dbReference>
<dbReference type="EMBL" id="BPLR01016699">
    <property type="protein sequence ID" value="GIY85818.1"/>
    <property type="molecule type" value="Genomic_DNA"/>
</dbReference>
<dbReference type="GO" id="GO:0034045">
    <property type="term" value="C:phagophore assembly site membrane"/>
    <property type="evidence" value="ECO:0007669"/>
    <property type="project" value="TreeGrafter"/>
</dbReference>
<feature type="repeat" description="WD" evidence="4">
    <location>
        <begin position="248"/>
        <end position="289"/>
    </location>
</feature>
<evidence type="ECO:0000256" key="3">
    <source>
        <dbReference type="ARBA" id="ARBA00022737"/>
    </source>
</evidence>
<feature type="repeat" description="WD" evidence="4">
    <location>
        <begin position="395"/>
        <end position="417"/>
    </location>
</feature>
<proteinExistence type="inferred from homology"/>
<dbReference type="PRINTS" id="PR00320">
    <property type="entry name" value="GPROTEINBRPT"/>
</dbReference>
<keyword evidence="8" id="KW-1185">Reference proteome</keyword>
<keyword evidence="3" id="KW-0677">Repeat</keyword>
<evidence type="ECO:0000313" key="8">
    <source>
        <dbReference type="Proteomes" id="UP001054945"/>
    </source>
</evidence>
<name>A0AAV4WWA4_CAEEX</name>
<dbReference type="InterPro" id="IPR020472">
    <property type="entry name" value="WD40_PAC1"/>
</dbReference>
<reference evidence="7 8" key="1">
    <citation type="submission" date="2021-06" db="EMBL/GenBank/DDBJ databases">
        <title>Caerostris extrusa draft genome.</title>
        <authorList>
            <person name="Kono N."/>
            <person name="Arakawa K."/>
        </authorList>
    </citation>
    <scope>NUCLEOTIDE SEQUENCE [LARGE SCALE GENOMIC DNA]</scope>
</reference>
<dbReference type="InterPro" id="IPR013923">
    <property type="entry name" value="Autophagy-rel_prot_16_dom"/>
</dbReference>
<comment type="similarity">
    <text evidence="1">Belongs to the WD repeat ATG16 family.</text>
</comment>
<dbReference type="InterPro" id="IPR015943">
    <property type="entry name" value="WD40/YVTN_repeat-like_dom_sf"/>
</dbReference>
<dbReference type="GO" id="GO:0043495">
    <property type="term" value="F:protein-membrane adaptor activity"/>
    <property type="evidence" value="ECO:0007669"/>
    <property type="project" value="TreeGrafter"/>
</dbReference>
<dbReference type="PANTHER" id="PTHR19878">
    <property type="entry name" value="AUTOPHAGY PROTEIN 16-LIKE"/>
    <property type="match status" value="1"/>
</dbReference>
<dbReference type="GO" id="GO:0034274">
    <property type="term" value="C:Atg12-Atg5-Atg16 complex"/>
    <property type="evidence" value="ECO:0007669"/>
    <property type="project" value="TreeGrafter"/>
</dbReference>
<feature type="domain" description="Autophagy-related protein 16" evidence="6">
    <location>
        <begin position="57"/>
        <end position="187"/>
    </location>
</feature>
<dbReference type="InterPro" id="IPR019775">
    <property type="entry name" value="WD40_repeat_CS"/>
</dbReference>
<evidence type="ECO:0000259" key="6">
    <source>
        <dbReference type="Pfam" id="PF08614"/>
    </source>
</evidence>
<dbReference type="Pfam" id="PF08614">
    <property type="entry name" value="ATG16"/>
    <property type="match status" value="1"/>
</dbReference>
<protein>
    <submittedName>
        <fullName evidence="7">Autophagy-related protein 16-1</fullName>
    </submittedName>
</protein>
<dbReference type="Gene3D" id="2.130.10.10">
    <property type="entry name" value="YVTN repeat-like/Quinoprotein amine dehydrogenase"/>
    <property type="match status" value="2"/>
</dbReference>
<dbReference type="InterPro" id="IPR045160">
    <property type="entry name" value="ATG16"/>
</dbReference>
<dbReference type="PANTHER" id="PTHR19878:SF8">
    <property type="entry name" value="AUTOPHAGY-RELATED 16, ISOFORM F"/>
    <property type="match status" value="1"/>
</dbReference>